<dbReference type="GO" id="GO:0005886">
    <property type="term" value="C:plasma membrane"/>
    <property type="evidence" value="ECO:0007669"/>
    <property type="project" value="TreeGrafter"/>
</dbReference>
<dbReference type="GO" id="GO:0008360">
    <property type="term" value="P:regulation of cell shape"/>
    <property type="evidence" value="ECO:0007669"/>
    <property type="project" value="UniProtKB-KW"/>
</dbReference>
<keyword evidence="3" id="KW-0133">Cell shape</keyword>
<comment type="caution">
    <text evidence="7">The sequence shown here is derived from an EMBL/GenBank/DDBJ whole genome shotgun (WGS) entry which is preliminary data.</text>
</comment>
<feature type="transmembrane region" description="Helical" evidence="6">
    <location>
        <begin position="248"/>
        <end position="270"/>
    </location>
</feature>
<feature type="transmembrane region" description="Helical" evidence="6">
    <location>
        <begin position="404"/>
        <end position="426"/>
    </location>
</feature>
<feature type="transmembrane region" description="Helical" evidence="6">
    <location>
        <begin position="212"/>
        <end position="241"/>
    </location>
</feature>
<name>A0A9X2DUS2_9BACI</name>
<evidence type="ECO:0000256" key="6">
    <source>
        <dbReference type="SAM" id="Phobius"/>
    </source>
</evidence>
<feature type="transmembrane region" description="Helical" evidence="6">
    <location>
        <begin position="79"/>
        <end position="103"/>
    </location>
</feature>
<dbReference type="GO" id="GO:0015648">
    <property type="term" value="F:lipid-linked peptidoglycan transporter activity"/>
    <property type="evidence" value="ECO:0007669"/>
    <property type="project" value="TreeGrafter"/>
</dbReference>
<evidence type="ECO:0000256" key="1">
    <source>
        <dbReference type="ARBA" id="ARBA00004141"/>
    </source>
</evidence>
<reference evidence="7" key="1">
    <citation type="submission" date="2022-05" db="EMBL/GenBank/DDBJ databases">
        <title>Comparative Genomics of Spacecraft Associated Microbes.</title>
        <authorList>
            <person name="Tran M.T."/>
            <person name="Wright A."/>
            <person name="Seuylemezian A."/>
            <person name="Eisen J."/>
            <person name="Coil D."/>
        </authorList>
    </citation>
    <scope>NUCLEOTIDE SEQUENCE</scope>
    <source>
        <strain evidence="7">214.1.1</strain>
    </source>
</reference>
<keyword evidence="8" id="KW-1185">Reference proteome</keyword>
<feature type="transmembrane region" description="Helical" evidence="6">
    <location>
        <begin position="115"/>
        <end position="133"/>
    </location>
</feature>
<dbReference type="InterPro" id="IPR001182">
    <property type="entry name" value="FtsW/RodA"/>
</dbReference>
<comment type="subcellular location">
    <subcellularLocation>
        <location evidence="1">Membrane</location>
        <topology evidence="1">Multi-pass membrane protein</topology>
    </subcellularLocation>
</comment>
<dbReference type="GO" id="GO:0051301">
    <property type="term" value="P:cell division"/>
    <property type="evidence" value="ECO:0007669"/>
    <property type="project" value="InterPro"/>
</dbReference>
<feature type="transmembrane region" description="Helical" evidence="6">
    <location>
        <begin position="139"/>
        <end position="158"/>
    </location>
</feature>
<keyword evidence="5 6" id="KW-0472">Membrane</keyword>
<dbReference type="EMBL" id="JAMBOL010000039">
    <property type="protein sequence ID" value="MCM3716460.1"/>
    <property type="molecule type" value="Genomic_DNA"/>
</dbReference>
<gene>
    <name evidence="7" type="ORF">M3202_20655</name>
</gene>
<protein>
    <submittedName>
        <fullName evidence="7">FtsW/RodA/SpoVE family cell cycle protein</fullName>
    </submittedName>
</protein>
<keyword evidence="2 6" id="KW-0812">Transmembrane</keyword>
<dbReference type="GO" id="GO:0032153">
    <property type="term" value="C:cell division site"/>
    <property type="evidence" value="ECO:0007669"/>
    <property type="project" value="TreeGrafter"/>
</dbReference>
<proteinExistence type="predicted"/>
<feature type="transmembrane region" description="Helical" evidence="6">
    <location>
        <begin position="371"/>
        <end position="398"/>
    </location>
</feature>
<evidence type="ECO:0000313" key="7">
    <source>
        <dbReference type="EMBL" id="MCM3716460.1"/>
    </source>
</evidence>
<feature type="transmembrane region" description="Helical" evidence="6">
    <location>
        <begin position="333"/>
        <end position="355"/>
    </location>
</feature>
<accession>A0A9X2DUS2</accession>
<dbReference type="AlphaFoldDB" id="A0A9X2DUS2"/>
<evidence type="ECO:0000256" key="4">
    <source>
        <dbReference type="ARBA" id="ARBA00022989"/>
    </source>
</evidence>
<dbReference type="PANTHER" id="PTHR30474">
    <property type="entry name" value="CELL CYCLE PROTEIN"/>
    <property type="match status" value="1"/>
</dbReference>
<evidence type="ECO:0000313" key="8">
    <source>
        <dbReference type="Proteomes" id="UP001139179"/>
    </source>
</evidence>
<organism evidence="7 8">
    <name type="scientific">Halalkalibacter oceani</name>
    <dbReference type="NCBI Taxonomy" id="1653776"/>
    <lineage>
        <taxon>Bacteria</taxon>
        <taxon>Bacillati</taxon>
        <taxon>Bacillota</taxon>
        <taxon>Bacilli</taxon>
        <taxon>Bacillales</taxon>
        <taxon>Bacillaceae</taxon>
        <taxon>Halalkalibacter</taxon>
    </lineage>
</organism>
<feature type="transmembrane region" description="Helical" evidence="6">
    <location>
        <begin position="170"/>
        <end position="192"/>
    </location>
</feature>
<dbReference type="Pfam" id="PF01098">
    <property type="entry name" value="FTSW_RODA_SPOVE"/>
    <property type="match status" value="1"/>
</dbReference>
<sequence>MSSSNFEEFLTKVTSKVKAKEARSMIKKELIHHLQELSHSFQQKTASKEEADERAIQEMGNPFTLGENLNRLHRPKIDWLLIALFVIIAGNSFLPLIHGNLAMSLPSTFYFSRQAIWLTLAVVAIVAFLFFDYRKLKNYWWLFYGSGLILLLYTYLFGLMKLNAVRWISIAGMSVDSSAIALFLFFLAWAGIFHNINTFNSWKKQALLVMLFWAPILLYMMLPHIVLSIIYCFCILAMFACSHVQKKLALTLVATNLLMGILLLSTTPLASNSEYHLKRLSDFMNPETDPNGVGYIYILVGDILSQAGWLGNGFSNHFISRLPAAHTDYVFPFLVYSFGWAFGIALCLILLLFIVRISRNAFKTKDRYGRLLVIGGAALIAVPTCWNILMGIGFVPIMEVSLPFISYGGSMLLVNSGILGLILSVYRRKDLVNPTIIHS</sequence>
<evidence type="ECO:0000256" key="5">
    <source>
        <dbReference type="ARBA" id="ARBA00023136"/>
    </source>
</evidence>
<dbReference type="RefSeq" id="WP_251225110.1">
    <property type="nucleotide sequence ID" value="NZ_JAMBOL010000039.1"/>
</dbReference>
<dbReference type="Proteomes" id="UP001139179">
    <property type="component" value="Unassembled WGS sequence"/>
</dbReference>
<evidence type="ECO:0000256" key="3">
    <source>
        <dbReference type="ARBA" id="ARBA00022960"/>
    </source>
</evidence>
<dbReference type="PANTHER" id="PTHR30474:SF1">
    <property type="entry name" value="PEPTIDOGLYCAN GLYCOSYLTRANSFERASE MRDB"/>
    <property type="match status" value="1"/>
</dbReference>
<keyword evidence="4 6" id="KW-1133">Transmembrane helix</keyword>
<evidence type="ECO:0000256" key="2">
    <source>
        <dbReference type="ARBA" id="ARBA00022692"/>
    </source>
</evidence>